<protein>
    <submittedName>
        <fullName evidence="1">F-box protein Pof5</fullName>
    </submittedName>
</protein>
<name>S9Q1U8_SCHOY</name>
<dbReference type="InterPro" id="IPR032675">
    <property type="entry name" value="LRR_dom_sf"/>
</dbReference>
<accession>S9Q1U8</accession>
<dbReference type="EMBL" id="KE503206">
    <property type="protein sequence ID" value="EPX75281.1"/>
    <property type="molecule type" value="Genomic_DNA"/>
</dbReference>
<evidence type="ECO:0000313" key="1">
    <source>
        <dbReference type="EMBL" id="EPX75281.1"/>
    </source>
</evidence>
<dbReference type="GeneID" id="25033486"/>
<organism evidence="1 2">
    <name type="scientific">Schizosaccharomyces octosporus (strain yFS286)</name>
    <name type="common">Fission yeast</name>
    <name type="synonym">Octosporomyces octosporus</name>
    <dbReference type="NCBI Taxonomy" id="483514"/>
    <lineage>
        <taxon>Eukaryota</taxon>
        <taxon>Fungi</taxon>
        <taxon>Dikarya</taxon>
        <taxon>Ascomycota</taxon>
        <taxon>Taphrinomycotina</taxon>
        <taxon>Schizosaccharomycetes</taxon>
        <taxon>Schizosaccharomycetales</taxon>
        <taxon>Schizosaccharomycetaceae</taxon>
        <taxon>Schizosaccharomyces</taxon>
    </lineage>
</organism>
<keyword evidence="2" id="KW-1185">Reference proteome</keyword>
<dbReference type="HOGENOM" id="CLU_042679_1_0_1"/>
<sequence>MPNLPTEIWFRIFENLVSWNPYEAKNNGALLRICRNAFSGGLPVIYFFPKLNAKNYAKFFNTISETDFGKLVHHINLTNISYTSKASITSRLLRRCAQNLESFSGPQTGLGFTALRALSNCSHLKKIDLSVLSERIDLQYLFAGIQNLQYLEYIDFPALSKFSPGHNESWPPSLVHIGFAGAITDGFIAESSFPPSLKSVNITNCPQLTDTGLFTLLSKVGTTVTSVTVQYPMAELSRNALDCIFQLCPYAGIISIPANYITSNLFESLSESGVSHKVEHLEISYSGSLLTAVSLVKADDIVSALADGKLPQLRRLQYSIRLGWKEESEDVQDLVDLIDDQGGEVFVSVK</sequence>
<dbReference type="SUPFAM" id="SSF52047">
    <property type="entry name" value="RNI-like"/>
    <property type="match status" value="1"/>
</dbReference>
<dbReference type="SMART" id="SM00367">
    <property type="entry name" value="LRR_CC"/>
    <property type="match status" value="1"/>
</dbReference>
<dbReference type="VEuPathDB" id="FungiDB:SOCG_04524"/>
<dbReference type="Proteomes" id="UP000016088">
    <property type="component" value="Unassembled WGS sequence"/>
</dbReference>
<dbReference type="AlphaFoldDB" id="S9Q1U8"/>
<evidence type="ECO:0000313" key="2">
    <source>
        <dbReference type="Proteomes" id="UP000016088"/>
    </source>
</evidence>
<dbReference type="Gene3D" id="3.80.10.10">
    <property type="entry name" value="Ribonuclease Inhibitor"/>
    <property type="match status" value="1"/>
</dbReference>
<dbReference type="OrthoDB" id="2125396at2759"/>
<proteinExistence type="predicted"/>
<dbReference type="OMA" id="AINCWAS"/>
<reference evidence="1 2" key="1">
    <citation type="journal article" date="2011" name="Science">
        <title>Comparative functional genomics of the fission yeasts.</title>
        <authorList>
            <person name="Rhind N."/>
            <person name="Chen Z."/>
            <person name="Yassour M."/>
            <person name="Thompson D.A."/>
            <person name="Haas B.J."/>
            <person name="Habib N."/>
            <person name="Wapinski I."/>
            <person name="Roy S."/>
            <person name="Lin M.F."/>
            <person name="Heiman D.I."/>
            <person name="Young S.K."/>
            <person name="Furuya K."/>
            <person name="Guo Y."/>
            <person name="Pidoux A."/>
            <person name="Chen H.M."/>
            <person name="Robbertse B."/>
            <person name="Goldberg J.M."/>
            <person name="Aoki K."/>
            <person name="Bayne E.H."/>
            <person name="Berlin A.M."/>
            <person name="Desjardins C.A."/>
            <person name="Dobbs E."/>
            <person name="Dukaj L."/>
            <person name="Fan L."/>
            <person name="FitzGerald M.G."/>
            <person name="French C."/>
            <person name="Gujja S."/>
            <person name="Hansen K."/>
            <person name="Keifenheim D."/>
            <person name="Levin J.Z."/>
            <person name="Mosher R.A."/>
            <person name="Mueller C.A."/>
            <person name="Pfiffner J."/>
            <person name="Priest M."/>
            <person name="Russ C."/>
            <person name="Smialowska A."/>
            <person name="Swoboda P."/>
            <person name="Sykes S.M."/>
            <person name="Vaughn M."/>
            <person name="Vengrova S."/>
            <person name="Yoder R."/>
            <person name="Zeng Q."/>
            <person name="Allshire R."/>
            <person name="Baulcombe D."/>
            <person name="Birren B.W."/>
            <person name="Brown W."/>
            <person name="Ekwall K."/>
            <person name="Kellis M."/>
            <person name="Leatherwood J."/>
            <person name="Levin H."/>
            <person name="Margalit H."/>
            <person name="Martienssen R."/>
            <person name="Nieduszynski C.A."/>
            <person name="Spatafora J.W."/>
            <person name="Friedman N."/>
            <person name="Dalgaard J.Z."/>
            <person name="Baumann P."/>
            <person name="Niki H."/>
            <person name="Regev A."/>
            <person name="Nusbaum C."/>
        </authorList>
    </citation>
    <scope>NUCLEOTIDE SEQUENCE [LARGE SCALE GENOMIC DNA]</scope>
    <source>
        <strain evidence="2">yFS286</strain>
    </source>
</reference>
<gene>
    <name evidence="1" type="ORF">SOCG_04524</name>
</gene>
<dbReference type="RefSeq" id="XP_013017724.1">
    <property type="nucleotide sequence ID" value="XM_013162270.1"/>
</dbReference>
<dbReference type="eggNOG" id="ENOG502QSAP">
    <property type="taxonomic scope" value="Eukaryota"/>
</dbReference>
<dbReference type="InterPro" id="IPR006553">
    <property type="entry name" value="Leu-rich_rpt_Cys-con_subtyp"/>
</dbReference>